<feature type="transmembrane region" description="Helical" evidence="1">
    <location>
        <begin position="21"/>
        <end position="42"/>
    </location>
</feature>
<dbReference type="PANTHER" id="PTHR30093">
    <property type="entry name" value="GENERAL SECRETION PATHWAY PROTEIN G"/>
    <property type="match status" value="1"/>
</dbReference>
<evidence type="ECO:0000259" key="2">
    <source>
        <dbReference type="Pfam" id="PF07596"/>
    </source>
</evidence>
<sequence length="355" mass="37833">MQSQVQRNRFARTANTRGFTLVELLVVIAIIGVLIALLLPAVQQAREAARRMQCSNNMKQLGLSLHNYHDTYGKFPARNMGTGTPGSGYQRTRISGMMALLPFFEQEALYNQLIQPGQLAPWDGAFAGFKLDALLCPSDGSTGVPAGSERGIYNYVFCGGDSLNGTATGSETAPTPRPSRGLFGSYQCYGFRDMTDGTSNTIALSELVRPLGTSDIGMVSSSTGITTPSACKATYDYTNRAYYSGGWTSDTSRGFRFADGAEYFSGFNTIMPPNSPSCFSSSGSHWYPGMYSAGSRHPGGVLCTMGDGSTKFVSETVDTGNQSATPPAYNGSGYSPFGVWGAMGTRNGGETYTAN</sequence>
<dbReference type="InterPro" id="IPR012902">
    <property type="entry name" value="N_methyl_site"/>
</dbReference>
<dbReference type="NCBIfam" id="TIGR04294">
    <property type="entry name" value="pre_pil_HX9DG"/>
    <property type="match status" value="1"/>
</dbReference>
<comment type="caution">
    <text evidence="3">The sequence shown here is derived from an EMBL/GenBank/DDBJ whole genome shotgun (WGS) entry which is preliminary data.</text>
</comment>
<feature type="domain" description="DUF1559" evidence="2">
    <location>
        <begin position="43"/>
        <end position="319"/>
    </location>
</feature>
<dbReference type="EMBL" id="PUHY01000004">
    <property type="protein sequence ID" value="PQO39600.1"/>
    <property type="molecule type" value="Genomic_DNA"/>
</dbReference>
<dbReference type="Pfam" id="PF07596">
    <property type="entry name" value="SBP_bac_10"/>
    <property type="match status" value="1"/>
</dbReference>
<dbReference type="InterPro" id="IPR011453">
    <property type="entry name" value="DUF1559"/>
</dbReference>
<keyword evidence="1" id="KW-0472">Membrane</keyword>
<evidence type="ECO:0000313" key="3">
    <source>
        <dbReference type="EMBL" id="PQO39600.1"/>
    </source>
</evidence>
<dbReference type="RefSeq" id="WP_105328037.1">
    <property type="nucleotide sequence ID" value="NZ_PUHY01000004.1"/>
</dbReference>
<protein>
    <submittedName>
        <fullName evidence="3">Prepilin-type cleavage/methylation domain-containing protein</fullName>
    </submittedName>
</protein>
<reference evidence="3 4" key="1">
    <citation type="submission" date="2018-02" db="EMBL/GenBank/DDBJ databases">
        <title>Comparative genomes isolates from brazilian mangrove.</title>
        <authorList>
            <person name="Araujo J.E."/>
            <person name="Taketani R.G."/>
            <person name="Silva M.C.P."/>
            <person name="Loureco M.V."/>
            <person name="Andreote F.D."/>
        </authorList>
    </citation>
    <scope>NUCLEOTIDE SEQUENCE [LARGE SCALE GENOMIC DNA]</scope>
    <source>
        <strain evidence="3 4">Hex-1 MGV</strain>
    </source>
</reference>
<dbReference type="InterPro" id="IPR027558">
    <property type="entry name" value="Pre_pil_HX9DG_C"/>
</dbReference>
<dbReference type="OrthoDB" id="241541at2"/>
<dbReference type="Gene3D" id="3.30.700.10">
    <property type="entry name" value="Glycoprotein, Type 4 Pilin"/>
    <property type="match status" value="1"/>
</dbReference>
<dbReference type="Pfam" id="PF07963">
    <property type="entry name" value="N_methyl"/>
    <property type="match status" value="1"/>
</dbReference>
<evidence type="ECO:0000256" key="1">
    <source>
        <dbReference type="SAM" id="Phobius"/>
    </source>
</evidence>
<accession>A0A2S8G5M2</accession>
<dbReference type="AlphaFoldDB" id="A0A2S8G5M2"/>
<organism evidence="3 4">
    <name type="scientific">Blastopirellula marina</name>
    <dbReference type="NCBI Taxonomy" id="124"/>
    <lineage>
        <taxon>Bacteria</taxon>
        <taxon>Pseudomonadati</taxon>
        <taxon>Planctomycetota</taxon>
        <taxon>Planctomycetia</taxon>
        <taxon>Pirellulales</taxon>
        <taxon>Pirellulaceae</taxon>
        <taxon>Blastopirellula</taxon>
    </lineage>
</organism>
<dbReference type="InterPro" id="IPR045584">
    <property type="entry name" value="Pilin-like"/>
</dbReference>
<gene>
    <name evidence="3" type="ORF">C5Y83_02315</name>
</gene>
<dbReference type="PROSITE" id="PS00409">
    <property type="entry name" value="PROKAR_NTER_METHYL"/>
    <property type="match status" value="1"/>
</dbReference>
<keyword evidence="1" id="KW-0812">Transmembrane</keyword>
<proteinExistence type="predicted"/>
<dbReference type="SUPFAM" id="SSF54523">
    <property type="entry name" value="Pili subunits"/>
    <property type="match status" value="1"/>
</dbReference>
<dbReference type="NCBIfam" id="TIGR02532">
    <property type="entry name" value="IV_pilin_GFxxxE"/>
    <property type="match status" value="1"/>
</dbReference>
<evidence type="ECO:0000313" key="4">
    <source>
        <dbReference type="Proteomes" id="UP000238322"/>
    </source>
</evidence>
<dbReference type="PANTHER" id="PTHR30093:SF2">
    <property type="entry name" value="TYPE II SECRETION SYSTEM PROTEIN H"/>
    <property type="match status" value="1"/>
</dbReference>
<keyword evidence="1" id="KW-1133">Transmembrane helix</keyword>
<dbReference type="Proteomes" id="UP000238322">
    <property type="component" value="Unassembled WGS sequence"/>
</dbReference>
<name>A0A2S8G5M2_9BACT</name>